<name>A0A8J2VCE7_9FLAO</name>
<comment type="caution">
    <text evidence="1">The sequence shown here is derived from an EMBL/GenBank/DDBJ whole genome shotgun (WGS) entry which is preliminary data.</text>
</comment>
<dbReference type="EMBL" id="BMGK01000009">
    <property type="protein sequence ID" value="GGD98151.1"/>
    <property type="molecule type" value="Genomic_DNA"/>
</dbReference>
<dbReference type="Proteomes" id="UP000652231">
    <property type="component" value="Unassembled WGS sequence"/>
</dbReference>
<keyword evidence="2" id="KW-1185">Reference proteome</keyword>
<gene>
    <name evidence="1" type="ORF">GCM10011312_22170</name>
</gene>
<evidence type="ECO:0000313" key="1">
    <source>
        <dbReference type="EMBL" id="GGD98151.1"/>
    </source>
</evidence>
<sequence>MKLLIQLVLWIIIIFLGYKLFNSVYEPTKFNEEKQKRYAKVIDVLKDIRTAELAYLEIEGKFTGNFDSLVQFIDTAQFAITQRRDTSYADVERNRAFGLDPQEGGYYIEDIIIDTLSFVPVKDSLFKNSESYKSMDKVTVRDNEVNISLDAGFILRNEKKIAVFEAKASKDEILNGLNRDLIIQEKQTVSVDGVNGSHIIVGSMEDVNTNGNWPKQYDKAGEQ</sequence>
<protein>
    <submittedName>
        <fullName evidence="1">Uncharacterized protein</fullName>
    </submittedName>
</protein>
<dbReference type="AlphaFoldDB" id="A0A8J2VCE7"/>
<reference evidence="1" key="2">
    <citation type="submission" date="2020-09" db="EMBL/GenBank/DDBJ databases">
        <authorList>
            <person name="Sun Q."/>
            <person name="Zhou Y."/>
        </authorList>
    </citation>
    <scope>NUCLEOTIDE SEQUENCE</scope>
    <source>
        <strain evidence="1">CGMCC 1.12924</strain>
    </source>
</reference>
<proteinExistence type="predicted"/>
<evidence type="ECO:0000313" key="2">
    <source>
        <dbReference type="Proteomes" id="UP000652231"/>
    </source>
</evidence>
<dbReference type="RefSeq" id="WP_188442519.1">
    <property type="nucleotide sequence ID" value="NZ_BMGK01000009.1"/>
</dbReference>
<organism evidence="1 2">
    <name type="scientific">Planktosalinus lacus</name>
    <dbReference type="NCBI Taxonomy" id="1526573"/>
    <lineage>
        <taxon>Bacteria</taxon>
        <taxon>Pseudomonadati</taxon>
        <taxon>Bacteroidota</taxon>
        <taxon>Flavobacteriia</taxon>
        <taxon>Flavobacteriales</taxon>
        <taxon>Flavobacteriaceae</taxon>
        <taxon>Planktosalinus</taxon>
    </lineage>
</organism>
<reference evidence="1" key="1">
    <citation type="journal article" date="2014" name="Int. J. Syst. Evol. Microbiol.">
        <title>Complete genome sequence of Corynebacterium casei LMG S-19264T (=DSM 44701T), isolated from a smear-ripened cheese.</title>
        <authorList>
            <consortium name="US DOE Joint Genome Institute (JGI-PGF)"/>
            <person name="Walter F."/>
            <person name="Albersmeier A."/>
            <person name="Kalinowski J."/>
            <person name="Ruckert C."/>
        </authorList>
    </citation>
    <scope>NUCLEOTIDE SEQUENCE</scope>
    <source>
        <strain evidence="1">CGMCC 1.12924</strain>
    </source>
</reference>
<accession>A0A8J2VCE7</accession>